<dbReference type="SMART" id="SM01396">
    <property type="entry name" value="BC10"/>
    <property type="match status" value="1"/>
</dbReference>
<gene>
    <name evidence="6" type="ORF">BDZ90DRAFT_229084</name>
</gene>
<evidence type="ECO:0000256" key="2">
    <source>
        <dbReference type="ARBA" id="ARBA00022692"/>
    </source>
</evidence>
<evidence type="ECO:0000256" key="1">
    <source>
        <dbReference type="ARBA" id="ARBA00004370"/>
    </source>
</evidence>
<dbReference type="EMBL" id="KZ819662">
    <property type="protein sequence ID" value="PWN30051.1"/>
    <property type="molecule type" value="Genomic_DNA"/>
</dbReference>
<accession>A0A316V0G9</accession>
<comment type="subcellular location">
    <subcellularLocation>
        <location evidence="1">Membrane</location>
    </subcellularLocation>
</comment>
<organism evidence="6 7">
    <name type="scientific">Jaminaea rosea</name>
    <dbReference type="NCBI Taxonomy" id="1569628"/>
    <lineage>
        <taxon>Eukaryota</taxon>
        <taxon>Fungi</taxon>
        <taxon>Dikarya</taxon>
        <taxon>Basidiomycota</taxon>
        <taxon>Ustilaginomycotina</taxon>
        <taxon>Exobasidiomycetes</taxon>
        <taxon>Microstromatales</taxon>
        <taxon>Microstromatales incertae sedis</taxon>
        <taxon>Jaminaea</taxon>
    </lineage>
</organism>
<dbReference type="Proteomes" id="UP000245884">
    <property type="component" value="Unassembled WGS sequence"/>
</dbReference>
<evidence type="ECO:0000256" key="3">
    <source>
        <dbReference type="ARBA" id="ARBA00022989"/>
    </source>
</evidence>
<sequence>MMNCLSWWLPLFLIAKPACPPELLVLLVVIYFIKTRPCFYCTAIVIGLFLATSYWDQLQPWKPTADASRLLRVNLPGTKTGFDLDLGWSWR</sequence>
<dbReference type="GeneID" id="37026727"/>
<protein>
    <submittedName>
        <fullName evidence="6">Uncharacterized protein</fullName>
    </submittedName>
</protein>
<evidence type="ECO:0000256" key="5">
    <source>
        <dbReference type="SAM" id="Phobius"/>
    </source>
</evidence>
<dbReference type="GO" id="GO:0016020">
    <property type="term" value="C:membrane"/>
    <property type="evidence" value="ECO:0007669"/>
    <property type="project" value="UniProtKB-SubCell"/>
</dbReference>
<dbReference type="OrthoDB" id="5563033at2759"/>
<keyword evidence="3 5" id="KW-1133">Transmembrane helix</keyword>
<dbReference type="Pfam" id="PF06726">
    <property type="entry name" value="BC10"/>
    <property type="match status" value="1"/>
</dbReference>
<keyword evidence="7" id="KW-1185">Reference proteome</keyword>
<proteinExistence type="predicted"/>
<dbReference type="PANTHER" id="PTHR13259:SF1">
    <property type="entry name" value="BLADDER CANCER-ASSOCIATED PROTEIN"/>
    <property type="match status" value="1"/>
</dbReference>
<dbReference type="RefSeq" id="XP_025364663.1">
    <property type="nucleotide sequence ID" value="XM_025504904.1"/>
</dbReference>
<name>A0A316V0G9_9BASI</name>
<dbReference type="PANTHER" id="PTHR13259">
    <property type="entry name" value="BLADDER CANCER 10 KD PROTEIN HOMOLOG"/>
    <property type="match status" value="1"/>
</dbReference>
<evidence type="ECO:0000313" key="6">
    <source>
        <dbReference type="EMBL" id="PWN30051.1"/>
    </source>
</evidence>
<dbReference type="AlphaFoldDB" id="A0A316V0G9"/>
<feature type="transmembrane region" description="Helical" evidence="5">
    <location>
        <begin position="27"/>
        <end position="51"/>
    </location>
</feature>
<evidence type="ECO:0000256" key="4">
    <source>
        <dbReference type="ARBA" id="ARBA00023136"/>
    </source>
</evidence>
<keyword evidence="2 5" id="KW-0812">Transmembrane</keyword>
<dbReference type="InterPro" id="IPR009598">
    <property type="entry name" value="BCALP"/>
</dbReference>
<evidence type="ECO:0000313" key="7">
    <source>
        <dbReference type="Proteomes" id="UP000245884"/>
    </source>
</evidence>
<keyword evidence="4 5" id="KW-0472">Membrane</keyword>
<reference evidence="6 7" key="1">
    <citation type="journal article" date="2018" name="Mol. Biol. Evol.">
        <title>Broad Genomic Sampling Reveals a Smut Pathogenic Ancestry of the Fungal Clade Ustilaginomycotina.</title>
        <authorList>
            <person name="Kijpornyongpan T."/>
            <person name="Mondo S.J."/>
            <person name="Barry K."/>
            <person name="Sandor L."/>
            <person name="Lee J."/>
            <person name="Lipzen A."/>
            <person name="Pangilinan J."/>
            <person name="LaButti K."/>
            <person name="Hainaut M."/>
            <person name="Henrissat B."/>
            <person name="Grigoriev I.V."/>
            <person name="Spatafora J.W."/>
            <person name="Aime M.C."/>
        </authorList>
    </citation>
    <scope>NUCLEOTIDE SEQUENCE [LARGE SCALE GENOMIC DNA]</scope>
    <source>
        <strain evidence="6 7">MCA 5214</strain>
    </source>
</reference>